<organism evidence="1 2">
    <name type="scientific">Stenotrophomonas terrae</name>
    <dbReference type="NCBI Taxonomy" id="405446"/>
    <lineage>
        <taxon>Bacteria</taxon>
        <taxon>Pseudomonadati</taxon>
        <taxon>Pseudomonadota</taxon>
        <taxon>Gammaproteobacteria</taxon>
        <taxon>Lysobacterales</taxon>
        <taxon>Lysobacteraceae</taxon>
        <taxon>Stenotrophomonas</taxon>
    </lineage>
</organism>
<dbReference type="AlphaFoldDB" id="A0A0R0C3W7"/>
<keyword evidence="2" id="KW-1185">Reference proteome</keyword>
<evidence type="ECO:0000313" key="1">
    <source>
        <dbReference type="EMBL" id="KRG61146.1"/>
    </source>
</evidence>
<protein>
    <recommendedName>
        <fullName evidence="3">Xylulokinase</fullName>
    </recommendedName>
</protein>
<sequence length="62" mass="6858">QALWAIGLARGDTASIMDVTRLHVAVDPALSMRPDPQRSQAYAAAYTRFLRYLDAITPLQRG</sequence>
<name>A0A0R0C3W7_9GAMM</name>
<accession>A0A0R0C3W7</accession>
<feature type="non-terminal residue" evidence="1">
    <location>
        <position position="1"/>
    </location>
</feature>
<dbReference type="Proteomes" id="UP000051863">
    <property type="component" value="Unassembled WGS sequence"/>
</dbReference>
<reference evidence="1 2" key="1">
    <citation type="submission" date="2015-05" db="EMBL/GenBank/DDBJ databases">
        <title>Genome sequencing and analysis of members of genus Stenotrophomonas.</title>
        <authorList>
            <person name="Patil P.P."/>
            <person name="Midha S."/>
            <person name="Patil P.B."/>
        </authorList>
    </citation>
    <scope>NUCLEOTIDE SEQUENCE [LARGE SCALE GENOMIC DNA]</scope>
    <source>
        <strain evidence="1 2">DSM 18941</strain>
    </source>
</reference>
<comment type="caution">
    <text evidence="1">The sequence shown here is derived from an EMBL/GenBank/DDBJ whole genome shotgun (WGS) entry which is preliminary data.</text>
</comment>
<dbReference type="EMBL" id="LDJJ01000135">
    <property type="protein sequence ID" value="KRG61146.1"/>
    <property type="molecule type" value="Genomic_DNA"/>
</dbReference>
<evidence type="ECO:0000313" key="2">
    <source>
        <dbReference type="Proteomes" id="UP000051863"/>
    </source>
</evidence>
<evidence type="ECO:0008006" key="3">
    <source>
        <dbReference type="Google" id="ProtNLM"/>
    </source>
</evidence>
<dbReference type="PATRIC" id="fig|405446.3.peg.328"/>
<gene>
    <name evidence="1" type="ORF">ABB27_19160</name>
</gene>
<proteinExistence type="predicted"/>